<evidence type="ECO:0000313" key="3">
    <source>
        <dbReference type="Proteomes" id="UP000249134"/>
    </source>
</evidence>
<dbReference type="EMBL" id="LS483476">
    <property type="protein sequence ID" value="SQI60741.1"/>
    <property type="molecule type" value="Genomic_DNA"/>
</dbReference>
<organism evidence="2 3">
    <name type="scientific">Lederbergia lenta</name>
    <name type="common">Bacillus lentus</name>
    <dbReference type="NCBI Taxonomy" id="1467"/>
    <lineage>
        <taxon>Bacteria</taxon>
        <taxon>Bacillati</taxon>
        <taxon>Bacillota</taxon>
        <taxon>Bacilli</taxon>
        <taxon>Bacillales</taxon>
        <taxon>Bacillaceae</taxon>
        <taxon>Lederbergia</taxon>
    </lineage>
</organism>
<proteinExistence type="predicted"/>
<dbReference type="KEGG" id="blen:NCTC4824_02906"/>
<reference evidence="2 3" key="1">
    <citation type="submission" date="2018-06" db="EMBL/GenBank/DDBJ databases">
        <authorList>
            <consortium name="Pathogen Informatics"/>
            <person name="Doyle S."/>
        </authorList>
    </citation>
    <scope>NUCLEOTIDE SEQUENCE [LARGE SCALE GENOMIC DNA]</scope>
    <source>
        <strain evidence="2 3">NCTC4824</strain>
    </source>
</reference>
<keyword evidence="1" id="KW-0812">Transmembrane</keyword>
<evidence type="ECO:0000313" key="2">
    <source>
        <dbReference type="EMBL" id="SQI60741.1"/>
    </source>
</evidence>
<gene>
    <name evidence="2" type="ORF">NCTC4824_02906</name>
</gene>
<keyword evidence="3" id="KW-1185">Reference proteome</keyword>
<accession>A0A2X4WC44</accession>
<protein>
    <submittedName>
        <fullName evidence="2">Uncharacterized protein</fullName>
    </submittedName>
</protein>
<dbReference type="AlphaFoldDB" id="A0A2X4WC44"/>
<dbReference type="Proteomes" id="UP000249134">
    <property type="component" value="Chromosome 1"/>
</dbReference>
<feature type="transmembrane region" description="Helical" evidence="1">
    <location>
        <begin position="20"/>
        <end position="44"/>
    </location>
</feature>
<sequence length="46" mass="5319">MILLIGSFFDVLNQTLLATALALNFNVLLIAHLDLVDFYMYLLLRY</sequence>
<keyword evidence="1" id="KW-0472">Membrane</keyword>
<name>A0A2X4WC44_LEDLE</name>
<keyword evidence="1" id="KW-1133">Transmembrane helix</keyword>
<evidence type="ECO:0000256" key="1">
    <source>
        <dbReference type="SAM" id="Phobius"/>
    </source>
</evidence>